<dbReference type="Pfam" id="PF07258">
    <property type="entry name" value="COMM_domain"/>
    <property type="match status" value="1"/>
</dbReference>
<evidence type="ECO:0000313" key="4">
    <source>
        <dbReference type="EMBL" id="CAH1966776.1"/>
    </source>
</evidence>
<comment type="caution">
    <text evidence="4">The sequence shown here is derived from an EMBL/GenBank/DDBJ whole genome shotgun (WGS) entry which is preliminary data.</text>
</comment>
<accession>A0A9P0KAF2</accession>
<dbReference type="EMBL" id="CAKOFQ010006738">
    <property type="protein sequence ID" value="CAH1966776.1"/>
    <property type="molecule type" value="Genomic_DNA"/>
</dbReference>
<protein>
    <recommendedName>
        <fullName evidence="1">COMM domain-containing protein 3</fullName>
    </recommendedName>
</protein>
<dbReference type="InterPro" id="IPR017920">
    <property type="entry name" value="COMM"/>
</dbReference>
<keyword evidence="5" id="KW-1185">Reference proteome</keyword>
<evidence type="ECO:0000313" key="5">
    <source>
        <dbReference type="Proteomes" id="UP001152888"/>
    </source>
</evidence>
<name>A0A9P0KAF2_ACAOB</name>
<comment type="similarity">
    <text evidence="2">Belongs to the COMM domain-containing protein 3 family.</text>
</comment>
<evidence type="ECO:0000259" key="3">
    <source>
        <dbReference type="PROSITE" id="PS51269"/>
    </source>
</evidence>
<dbReference type="OrthoDB" id="1917519at2759"/>
<organism evidence="4 5">
    <name type="scientific">Acanthoscelides obtectus</name>
    <name type="common">Bean weevil</name>
    <name type="synonym">Bruchus obtectus</name>
    <dbReference type="NCBI Taxonomy" id="200917"/>
    <lineage>
        <taxon>Eukaryota</taxon>
        <taxon>Metazoa</taxon>
        <taxon>Ecdysozoa</taxon>
        <taxon>Arthropoda</taxon>
        <taxon>Hexapoda</taxon>
        <taxon>Insecta</taxon>
        <taxon>Pterygota</taxon>
        <taxon>Neoptera</taxon>
        <taxon>Endopterygota</taxon>
        <taxon>Coleoptera</taxon>
        <taxon>Polyphaga</taxon>
        <taxon>Cucujiformia</taxon>
        <taxon>Chrysomeloidea</taxon>
        <taxon>Chrysomelidae</taxon>
        <taxon>Bruchinae</taxon>
        <taxon>Bruchini</taxon>
        <taxon>Acanthoscelides</taxon>
    </lineage>
</organism>
<dbReference type="GO" id="GO:0006814">
    <property type="term" value="P:sodium ion transport"/>
    <property type="evidence" value="ECO:0007669"/>
    <property type="project" value="InterPro"/>
</dbReference>
<proteinExistence type="inferred from homology"/>
<evidence type="ECO:0000256" key="1">
    <source>
        <dbReference type="ARBA" id="ARBA00016548"/>
    </source>
</evidence>
<dbReference type="AlphaFoldDB" id="A0A9P0KAF2"/>
<dbReference type="PANTHER" id="PTHR31159">
    <property type="entry name" value="COMM DOMAIN-CONTAINING PROTEIN 3"/>
    <property type="match status" value="1"/>
</dbReference>
<dbReference type="Proteomes" id="UP001152888">
    <property type="component" value="Unassembled WGS sequence"/>
</dbReference>
<reference evidence="4" key="1">
    <citation type="submission" date="2022-03" db="EMBL/GenBank/DDBJ databases">
        <authorList>
            <person name="Sayadi A."/>
        </authorList>
    </citation>
    <scope>NUCLEOTIDE SEQUENCE</scope>
</reference>
<sequence length="195" mass="22294">MELSEKYADVSKYIPTLNDEAFKKLTQNCISYLTENGEIHNLSSISAAKGDIVKYLYAFLLTITSQFARKRSSSEEIVKHLSHYGIHSARAEWYADQFRKHDKMLTGVLLNIGTYLPHIVDIRWKMAFTVKTLKLDAVDGPVFMILLVTQKYDLAKEETVTKEIAFRCTVNELQDLVFKIKDAVRHCSVLSKGIL</sequence>
<feature type="domain" description="COMM" evidence="3">
    <location>
        <begin position="118"/>
        <end position="191"/>
    </location>
</feature>
<evidence type="ECO:0000256" key="2">
    <source>
        <dbReference type="ARBA" id="ARBA00093469"/>
    </source>
</evidence>
<dbReference type="PROSITE" id="PS51269">
    <property type="entry name" value="COMM"/>
    <property type="match status" value="1"/>
</dbReference>
<dbReference type="PANTHER" id="PTHR31159:SF1">
    <property type="entry name" value="COMM DOMAIN-CONTAINING PROTEIN 3"/>
    <property type="match status" value="1"/>
</dbReference>
<dbReference type="InterPro" id="IPR037355">
    <property type="entry name" value="COMMD3"/>
</dbReference>
<gene>
    <name evidence="4" type="ORF">ACAOBT_LOCUS7038</name>
</gene>